<dbReference type="Pfam" id="PF00069">
    <property type="entry name" value="Pkinase"/>
    <property type="match status" value="1"/>
</dbReference>
<gene>
    <name evidence="9" type="ORF">MELIAE_LOCUS7206</name>
</gene>
<feature type="region of interest" description="Disordered" evidence="7">
    <location>
        <begin position="20"/>
        <end position="152"/>
    </location>
</feature>
<feature type="domain" description="Protein kinase" evidence="8">
    <location>
        <begin position="268"/>
        <end position="600"/>
    </location>
</feature>
<keyword evidence="4" id="KW-0418">Kinase</keyword>
<evidence type="ECO:0000256" key="1">
    <source>
        <dbReference type="ARBA" id="ARBA00022527"/>
    </source>
</evidence>
<dbReference type="Gene3D" id="3.30.200.20">
    <property type="entry name" value="Phosphorylase Kinase, domain 1"/>
    <property type="match status" value="1"/>
</dbReference>
<feature type="compositionally biased region" description="Polar residues" evidence="7">
    <location>
        <begin position="42"/>
        <end position="57"/>
    </location>
</feature>
<keyword evidence="1" id="KW-0723">Serine/threonine-protein kinase</keyword>
<dbReference type="GO" id="GO:0033316">
    <property type="term" value="P:meiotic spindle assembly checkpoint signaling"/>
    <property type="evidence" value="ECO:0007669"/>
    <property type="project" value="TreeGrafter"/>
</dbReference>
<evidence type="ECO:0000313" key="10">
    <source>
        <dbReference type="Proteomes" id="UP001154078"/>
    </source>
</evidence>
<feature type="compositionally biased region" description="Acidic residues" evidence="7">
    <location>
        <begin position="116"/>
        <end position="126"/>
    </location>
</feature>
<feature type="binding site" evidence="6">
    <location>
        <position position="297"/>
    </location>
    <ligand>
        <name>ATP</name>
        <dbReference type="ChEBI" id="CHEBI:30616"/>
    </ligand>
</feature>
<keyword evidence="3 6" id="KW-0547">Nucleotide-binding</keyword>
<dbReference type="OrthoDB" id="190201at2759"/>
<dbReference type="GO" id="GO:0005634">
    <property type="term" value="C:nucleus"/>
    <property type="evidence" value="ECO:0007669"/>
    <property type="project" value="TreeGrafter"/>
</dbReference>
<accession>A0A9P0FJE4</accession>
<proteinExistence type="predicted"/>
<dbReference type="InterPro" id="IPR017441">
    <property type="entry name" value="Protein_kinase_ATP_BS"/>
</dbReference>
<evidence type="ECO:0000256" key="5">
    <source>
        <dbReference type="ARBA" id="ARBA00022840"/>
    </source>
</evidence>
<dbReference type="GO" id="GO:0004712">
    <property type="term" value="F:protein serine/threonine/tyrosine kinase activity"/>
    <property type="evidence" value="ECO:0007669"/>
    <property type="project" value="TreeGrafter"/>
</dbReference>
<dbReference type="GO" id="GO:0000776">
    <property type="term" value="C:kinetochore"/>
    <property type="evidence" value="ECO:0007669"/>
    <property type="project" value="TreeGrafter"/>
</dbReference>
<keyword evidence="10" id="KW-1185">Reference proteome</keyword>
<dbReference type="GO" id="GO:0007094">
    <property type="term" value="P:mitotic spindle assembly checkpoint signaling"/>
    <property type="evidence" value="ECO:0007669"/>
    <property type="project" value="TreeGrafter"/>
</dbReference>
<dbReference type="GO" id="GO:0005524">
    <property type="term" value="F:ATP binding"/>
    <property type="evidence" value="ECO:0007669"/>
    <property type="project" value="UniProtKB-UniRule"/>
</dbReference>
<dbReference type="FunFam" id="3.30.200.20:FF:000131">
    <property type="entry name" value="Dual specificity protein kinase TTK"/>
    <property type="match status" value="1"/>
</dbReference>
<dbReference type="Proteomes" id="UP001154078">
    <property type="component" value="Chromosome 4"/>
</dbReference>
<dbReference type="InterPro" id="IPR000719">
    <property type="entry name" value="Prot_kinase_dom"/>
</dbReference>
<dbReference type="PROSITE" id="PS00107">
    <property type="entry name" value="PROTEIN_KINASE_ATP"/>
    <property type="match status" value="1"/>
</dbReference>
<feature type="compositionally biased region" description="Basic and acidic residues" evidence="7">
    <location>
        <begin position="20"/>
        <end position="41"/>
    </location>
</feature>
<dbReference type="SMART" id="SM00220">
    <property type="entry name" value="S_TKc"/>
    <property type="match status" value="1"/>
</dbReference>
<organism evidence="9 10">
    <name type="scientific">Brassicogethes aeneus</name>
    <name type="common">Rape pollen beetle</name>
    <name type="synonym">Meligethes aeneus</name>
    <dbReference type="NCBI Taxonomy" id="1431903"/>
    <lineage>
        <taxon>Eukaryota</taxon>
        <taxon>Metazoa</taxon>
        <taxon>Ecdysozoa</taxon>
        <taxon>Arthropoda</taxon>
        <taxon>Hexapoda</taxon>
        <taxon>Insecta</taxon>
        <taxon>Pterygota</taxon>
        <taxon>Neoptera</taxon>
        <taxon>Endopterygota</taxon>
        <taxon>Coleoptera</taxon>
        <taxon>Polyphaga</taxon>
        <taxon>Cucujiformia</taxon>
        <taxon>Nitidulidae</taxon>
        <taxon>Meligethinae</taxon>
        <taxon>Brassicogethes</taxon>
    </lineage>
</organism>
<keyword evidence="5 6" id="KW-0067">ATP-binding</keyword>
<feature type="compositionally biased region" description="Basic and acidic residues" evidence="7">
    <location>
        <begin position="99"/>
        <end position="115"/>
    </location>
</feature>
<dbReference type="EMBL" id="OV121135">
    <property type="protein sequence ID" value="CAH0555979.1"/>
    <property type="molecule type" value="Genomic_DNA"/>
</dbReference>
<dbReference type="AlphaFoldDB" id="A0A9P0FJE4"/>
<dbReference type="SUPFAM" id="SSF56112">
    <property type="entry name" value="Protein kinase-like (PK-like)"/>
    <property type="match status" value="1"/>
</dbReference>
<evidence type="ECO:0000256" key="7">
    <source>
        <dbReference type="SAM" id="MobiDB-lite"/>
    </source>
</evidence>
<dbReference type="GO" id="GO:0007059">
    <property type="term" value="P:chromosome segregation"/>
    <property type="evidence" value="ECO:0007669"/>
    <property type="project" value="TreeGrafter"/>
</dbReference>
<dbReference type="PANTHER" id="PTHR22974:SF21">
    <property type="entry name" value="DUAL SPECIFICITY PROTEIN KINASE TTK"/>
    <property type="match status" value="1"/>
</dbReference>
<reference evidence="9" key="1">
    <citation type="submission" date="2021-12" db="EMBL/GenBank/DDBJ databases">
        <authorList>
            <person name="King R."/>
        </authorList>
    </citation>
    <scope>NUCLEOTIDE SEQUENCE</scope>
</reference>
<protein>
    <recommendedName>
        <fullName evidence="8">Protein kinase domain-containing protein</fullName>
    </recommendedName>
</protein>
<evidence type="ECO:0000313" key="9">
    <source>
        <dbReference type="EMBL" id="CAH0555979.1"/>
    </source>
</evidence>
<dbReference type="PROSITE" id="PS50011">
    <property type="entry name" value="PROTEIN_KINASE_DOM"/>
    <property type="match status" value="1"/>
</dbReference>
<evidence type="ECO:0000256" key="4">
    <source>
        <dbReference type="ARBA" id="ARBA00022777"/>
    </source>
</evidence>
<evidence type="ECO:0000256" key="6">
    <source>
        <dbReference type="PROSITE-ProRule" id="PRU10141"/>
    </source>
</evidence>
<dbReference type="GO" id="GO:0034501">
    <property type="term" value="P:protein localization to kinetochore"/>
    <property type="evidence" value="ECO:0007669"/>
    <property type="project" value="TreeGrafter"/>
</dbReference>
<dbReference type="InterPro" id="IPR029058">
    <property type="entry name" value="AB_hydrolase_fold"/>
</dbReference>
<sequence>MDKKDEVHIYLNNKSMEYNRRNDYSMSRDKNDCNSSKEHNITGHSFRSEFNSSQRRFQSSEKKPPFTGKFNRINIAKLLSNLDTPDSEEEEEDEEEPLEEKTSSKEEPNEKLEKTDSEEELNEIESNEIGFHTATHTKRQPIGKENINHEDKQNINESYHKRVEDSFELDFSALSLITPKKKKQEPVLVTPDIPKICITRPQHEFVTPQLKAPKIQFSAKKEMLHPQNSVIKRPSVPPTITETPITIPTVKTENTNDRNIITVRNVEYQVLNKIGKGGSSEVFHCFCGQTGQNYAIKCVSLIDPATTQGYLNEVKILSKLQNCDKIINMKDYEHLVEEKKLLVVLEKGGEDLSTILKHLALRKSHISMHTLLFYWMEMLLAVKEIHQHGIIHSDLKPANFIQAGGGIKLIDFGIASCVQTDMTSVIKSSAEGSCNYISPESIRSESSSNLSSPNYGKKFKDNCGSWNRLIPLLKKDVGFLTIDLPGHGLSSKLPHGVYYHDASKPMVNKNNNVRISKAIDAFLKYSQYEMDPAEPPSYTLEELTAKICAPNMNSVMKEHAHNLYERVIAPSKKSPGKFYFTRDVRLKSGGLMNFPQHEILESTEAMKFPIFIAKAPNSPYYEPKENFYEVLEVLRKSSRDCDFRYIDGTHHFHLNSPELVSDFLNDFIERNNVEDRGQGGIKKEMILEKNIRAKMENN</sequence>
<dbReference type="GO" id="GO:0004674">
    <property type="term" value="F:protein serine/threonine kinase activity"/>
    <property type="evidence" value="ECO:0007669"/>
    <property type="project" value="UniProtKB-KW"/>
</dbReference>
<feature type="compositionally biased region" description="Acidic residues" evidence="7">
    <location>
        <begin position="85"/>
        <end position="98"/>
    </location>
</feature>
<evidence type="ECO:0000256" key="3">
    <source>
        <dbReference type="ARBA" id="ARBA00022741"/>
    </source>
</evidence>
<keyword evidence="2" id="KW-0808">Transferase</keyword>
<dbReference type="Gene3D" id="1.10.510.10">
    <property type="entry name" value="Transferase(Phosphotransferase) domain 1"/>
    <property type="match status" value="1"/>
</dbReference>
<evidence type="ECO:0000256" key="2">
    <source>
        <dbReference type="ARBA" id="ARBA00022679"/>
    </source>
</evidence>
<dbReference type="Gene3D" id="3.40.50.1820">
    <property type="entry name" value="alpha/beta hydrolase"/>
    <property type="match status" value="1"/>
</dbReference>
<name>A0A9P0FJE4_BRAAE</name>
<dbReference type="PANTHER" id="PTHR22974">
    <property type="entry name" value="MIXED LINEAGE PROTEIN KINASE"/>
    <property type="match status" value="1"/>
</dbReference>
<dbReference type="InterPro" id="IPR011009">
    <property type="entry name" value="Kinase-like_dom_sf"/>
</dbReference>
<dbReference type="SUPFAM" id="SSF53474">
    <property type="entry name" value="alpha/beta-Hydrolases"/>
    <property type="match status" value="1"/>
</dbReference>
<evidence type="ECO:0000259" key="8">
    <source>
        <dbReference type="PROSITE" id="PS50011"/>
    </source>
</evidence>